<gene>
    <name evidence="2" type="ORF">D6D24_07545</name>
</gene>
<comment type="caution">
    <text evidence="2">The sequence shown here is derived from an EMBL/GenBank/DDBJ whole genome shotgun (WGS) entry which is preliminary data.</text>
</comment>
<dbReference type="EMBL" id="QZAJ01000372">
    <property type="protein sequence ID" value="THW10957.1"/>
    <property type="molecule type" value="Genomic_DNA"/>
</dbReference>
<evidence type="ECO:0000313" key="2">
    <source>
        <dbReference type="EMBL" id="THW10957.1"/>
    </source>
</evidence>
<organism evidence="2 3">
    <name type="scientific">Aureobasidium pullulans</name>
    <name type="common">Black yeast</name>
    <name type="synonym">Pullularia pullulans</name>
    <dbReference type="NCBI Taxonomy" id="5580"/>
    <lineage>
        <taxon>Eukaryota</taxon>
        <taxon>Fungi</taxon>
        <taxon>Dikarya</taxon>
        <taxon>Ascomycota</taxon>
        <taxon>Pezizomycotina</taxon>
        <taxon>Dothideomycetes</taxon>
        <taxon>Dothideomycetidae</taxon>
        <taxon>Dothideales</taxon>
        <taxon>Saccotheciaceae</taxon>
        <taxon>Aureobasidium</taxon>
    </lineage>
</organism>
<dbReference type="Proteomes" id="UP000308014">
    <property type="component" value="Unassembled WGS sequence"/>
</dbReference>
<dbReference type="AlphaFoldDB" id="A0A4S8VGL4"/>
<feature type="region of interest" description="Disordered" evidence="1">
    <location>
        <begin position="1"/>
        <end position="32"/>
    </location>
</feature>
<proteinExistence type="predicted"/>
<protein>
    <recommendedName>
        <fullName evidence="4">F-box domain-containing protein</fullName>
    </recommendedName>
</protein>
<name>A0A4S8VGL4_AURPU</name>
<evidence type="ECO:0000313" key="3">
    <source>
        <dbReference type="Proteomes" id="UP000308014"/>
    </source>
</evidence>
<sequence length="358" mass="40812">MSESTSTDEKSSSIPQPKDDHVTADTMSPGPVDLCFETAARKQVVSRGDLSREQNDRPMRNRFRQLQHNRYQPEWLWDRVKEPVCQILPKTTFLELLATYWDPPHHWDLPSITTLSRVLHINELADKILGNLRRKDLMSCLQATRMLRRAVQTSPTAQAHLSILPFEPAGELHRADTCCLPFPENRVCPMLITKEIGRRSNIGQLAHHIFIDIYFGHDGHGPNDFDIAGSWADMKLPDMPETIKWKAWVDCECRYILENFHGDRGPRTGTATTLWGHRLITHDKPLREIAECAKEVFKAHEKCKSGRIFCVSFKCSARTKLGDDGEIERGGREEPEGILSGRVIGKLLNSYLKPRLGS</sequence>
<reference evidence="2 3" key="1">
    <citation type="submission" date="2018-10" db="EMBL/GenBank/DDBJ databases">
        <title>Fifty Aureobasidium pullulans genomes reveal a recombining polyextremotolerant generalist.</title>
        <authorList>
            <person name="Gostincar C."/>
            <person name="Turk M."/>
            <person name="Zajc J."/>
            <person name="Gunde-Cimerman N."/>
        </authorList>
    </citation>
    <scope>NUCLEOTIDE SEQUENCE [LARGE SCALE GENOMIC DNA]</scope>
    <source>
        <strain evidence="2 3">EXF-11318</strain>
    </source>
</reference>
<evidence type="ECO:0000256" key="1">
    <source>
        <dbReference type="SAM" id="MobiDB-lite"/>
    </source>
</evidence>
<accession>A0A4S8VGL4</accession>
<evidence type="ECO:0008006" key="4">
    <source>
        <dbReference type="Google" id="ProtNLM"/>
    </source>
</evidence>
<feature type="compositionally biased region" description="Basic and acidic residues" evidence="1">
    <location>
        <begin position="7"/>
        <end position="23"/>
    </location>
</feature>